<gene>
    <name evidence="6" type="primary">fnr</name>
    <name evidence="6" type="ORF">PH586_08210</name>
</gene>
<evidence type="ECO:0000313" key="7">
    <source>
        <dbReference type="Proteomes" id="UP001212042"/>
    </source>
</evidence>
<dbReference type="PROSITE" id="PS50042">
    <property type="entry name" value="CNMP_BINDING_3"/>
    <property type="match status" value="1"/>
</dbReference>
<dbReference type="SUPFAM" id="SSF51206">
    <property type="entry name" value="cAMP-binding domain-like"/>
    <property type="match status" value="1"/>
</dbReference>
<dbReference type="InterPro" id="IPR018335">
    <property type="entry name" value="Tscrpt_reg_HTH_Crp-type_CS"/>
</dbReference>
<dbReference type="PANTHER" id="PTHR24567">
    <property type="entry name" value="CRP FAMILY TRANSCRIPTIONAL REGULATORY PROTEIN"/>
    <property type="match status" value="1"/>
</dbReference>
<keyword evidence="3" id="KW-0804">Transcription</keyword>
<organism evidence="6 7">
    <name type="scientific">Pseudomonas aestuarii</name>
    <dbReference type="NCBI Taxonomy" id="3018340"/>
    <lineage>
        <taxon>Bacteria</taxon>
        <taxon>Pseudomonadati</taxon>
        <taxon>Pseudomonadota</taxon>
        <taxon>Gammaproteobacteria</taxon>
        <taxon>Pseudomonadales</taxon>
        <taxon>Pseudomonadaceae</taxon>
        <taxon>Pseudomonas</taxon>
    </lineage>
</organism>
<dbReference type="InterPro" id="IPR050397">
    <property type="entry name" value="Env_Response_Regulators"/>
</dbReference>
<dbReference type="PROSITE" id="PS51063">
    <property type="entry name" value="HTH_CRP_2"/>
    <property type="match status" value="1"/>
</dbReference>
<dbReference type="EMBL" id="JAQJZJ010000003">
    <property type="protein sequence ID" value="MDA7086361.1"/>
    <property type="molecule type" value="Genomic_DNA"/>
</dbReference>
<dbReference type="InterPro" id="IPR036388">
    <property type="entry name" value="WH-like_DNA-bd_sf"/>
</dbReference>
<dbReference type="CDD" id="cd00092">
    <property type="entry name" value="HTH_CRP"/>
    <property type="match status" value="1"/>
</dbReference>
<dbReference type="NCBIfam" id="NF008365">
    <property type="entry name" value="PRK11161.1"/>
    <property type="match status" value="1"/>
</dbReference>
<comment type="caution">
    <text evidence="6">The sequence shown here is derived from an EMBL/GenBank/DDBJ whole genome shotgun (WGS) entry which is preliminary data.</text>
</comment>
<evidence type="ECO:0000256" key="2">
    <source>
        <dbReference type="ARBA" id="ARBA00023125"/>
    </source>
</evidence>
<feature type="domain" description="HTH crp-type" evidence="5">
    <location>
        <begin position="163"/>
        <end position="236"/>
    </location>
</feature>
<dbReference type="SMART" id="SM00100">
    <property type="entry name" value="cNMP"/>
    <property type="match status" value="1"/>
</dbReference>
<evidence type="ECO:0000313" key="6">
    <source>
        <dbReference type="EMBL" id="MDA7086361.1"/>
    </source>
</evidence>
<dbReference type="PANTHER" id="PTHR24567:SF75">
    <property type="entry name" value="FUMARATE AND NITRATE REDUCTION REGULATORY PROTEIN"/>
    <property type="match status" value="1"/>
</dbReference>
<dbReference type="SUPFAM" id="SSF46785">
    <property type="entry name" value="Winged helix' DNA-binding domain"/>
    <property type="match status" value="1"/>
</dbReference>
<dbReference type="InterPro" id="IPR018490">
    <property type="entry name" value="cNMP-bd_dom_sf"/>
</dbReference>
<feature type="domain" description="Cyclic nucleotide-binding" evidence="4">
    <location>
        <begin position="40"/>
        <end position="100"/>
    </location>
</feature>
<dbReference type="InterPro" id="IPR036390">
    <property type="entry name" value="WH_DNA-bd_sf"/>
</dbReference>
<name>A0ABT4XDU0_9PSED</name>
<keyword evidence="2" id="KW-0238">DNA-binding</keyword>
<reference evidence="6 7" key="1">
    <citation type="submission" date="2023-01" db="EMBL/GenBank/DDBJ databases">
        <title>Pseudomonas SA3-5T sp. nov., isolated from tidal flat sediment.</title>
        <authorList>
            <person name="Kim H.S."/>
            <person name="Kim J.-S."/>
            <person name="Suh M.K."/>
            <person name="Eom M.K."/>
            <person name="Lee J.-S."/>
        </authorList>
    </citation>
    <scope>NUCLEOTIDE SEQUENCE [LARGE SCALE GENOMIC DNA]</scope>
    <source>
        <strain evidence="6 7">SA3-5</strain>
    </source>
</reference>
<dbReference type="Pfam" id="PF00027">
    <property type="entry name" value="cNMP_binding"/>
    <property type="match status" value="1"/>
</dbReference>
<dbReference type="CDD" id="cd00038">
    <property type="entry name" value="CAP_ED"/>
    <property type="match status" value="1"/>
</dbReference>
<evidence type="ECO:0000256" key="1">
    <source>
        <dbReference type="ARBA" id="ARBA00023015"/>
    </source>
</evidence>
<protein>
    <submittedName>
        <fullName evidence="6">Fumarate/nitrate reduction transcriptional regulator Fnr</fullName>
    </submittedName>
</protein>
<evidence type="ECO:0000259" key="4">
    <source>
        <dbReference type="PROSITE" id="PS50042"/>
    </source>
</evidence>
<evidence type="ECO:0000259" key="5">
    <source>
        <dbReference type="PROSITE" id="PS51063"/>
    </source>
</evidence>
<dbReference type="Gene3D" id="2.60.120.10">
    <property type="entry name" value="Jelly Rolls"/>
    <property type="match status" value="1"/>
</dbReference>
<dbReference type="Pfam" id="PF13545">
    <property type="entry name" value="HTH_Crp_2"/>
    <property type="match status" value="1"/>
</dbReference>
<accession>A0ABT4XDU0</accession>
<dbReference type="InterPro" id="IPR014710">
    <property type="entry name" value="RmlC-like_jellyroll"/>
</dbReference>
<dbReference type="RefSeq" id="WP_271347272.1">
    <property type="nucleotide sequence ID" value="NZ_JAQJZJ010000003.1"/>
</dbReference>
<dbReference type="PROSITE" id="PS00042">
    <property type="entry name" value="HTH_CRP_1"/>
    <property type="match status" value="1"/>
</dbReference>
<evidence type="ECO:0000256" key="3">
    <source>
        <dbReference type="ARBA" id="ARBA00023163"/>
    </source>
</evidence>
<dbReference type="InterPro" id="IPR012318">
    <property type="entry name" value="HTH_CRP"/>
</dbReference>
<dbReference type="Proteomes" id="UP001212042">
    <property type="component" value="Unassembled WGS sequence"/>
</dbReference>
<sequence>MYANGRHSAFTSSLKFQMNCHDCSLSRLCLPGCLQNNEVDLLENIIKRNHPLHKGEHLFRAGEPMQQVYALRSGALKTYLLDPDGNEQITGFTLPGELVGLDAFGNSSFPSYAVALETSLVCTIPLADLEELAGHIPSLRKRLLATLSHELQEEQQHYSHNRESAERRLAIFLLNLSRRYSRRSLSATSFILSMSRSEIGNYLGLTTETVSRLFSRLRRQGLLEINGRELRLKHPAALNQLGRIEVRQLAV</sequence>
<dbReference type="InterPro" id="IPR000595">
    <property type="entry name" value="cNMP-bd_dom"/>
</dbReference>
<dbReference type="SMART" id="SM00419">
    <property type="entry name" value="HTH_CRP"/>
    <property type="match status" value="1"/>
</dbReference>
<proteinExistence type="predicted"/>
<dbReference type="Gene3D" id="1.10.10.10">
    <property type="entry name" value="Winged helix-like DNA-binding domain superfamily/Winged helix DNA-binding domain"/>
    <property type="match status" value="1"/>
</dbReference>
<keyword evidence="1" id="KW-0805">Transcription regulation</keyword>
<dbReference type="PRINTS" id="PR00034">
    <property type="entry name" value="HTHCRP"/>
</dbReference>
<keyword evidence="7" id="KW-1185">Reference proteome</keyword>